<keyword evidence="2" id="KW-0732">Signal</keyword>
<feature type="signal peptide" evidence="2">
    <location>
        <begin position="1"/>
        <end position="31"/>
    </location>
</feature>
<gene>
    <name evidence="3" type="ORF">WDV06_04225</name>
</gene>
<protein>
    <submittedName>
        <fullName evidence="3">Uncharacterized protein</fullName>
    </submittedName>
</protein>
<comment type="caution">
    <text evidence="3">The sequence shown here is derived from an EMBL/GenBank/DDBJ whole genome shotgun (WGS) entry which is preliminary data.</text>
</comment>
<evidence type="ECO:0000256" key="1">
    <source>
        <dbReference type="SAM" id="MobiDB-lite"/>
    </source>
</evidence>
<sequence length="44" mass="4292">MNSSKRLGLALLGAVLAAGLLAAAGSTPADAGSPSRFETPVVRP</sequence>
<name>A0ABW7P8B7_9ACTN</name>
<keyword evidence="4" id="KW-1185">Reference proteome</keyword>
<organism evidence="3 4">
    <name type="scientific">Streptomyces racemochromogenes</name>
    <dbReference type="NCBI Taxonomy" id="67353"/>
    <lineage>
        <taxon>Bacteria</taxon>
        <taxon>Bacillati</taxon>
        <taxon>Actinomycetota</taxon>
        <taxon>Actinomycetes</taxon>
        <taxon>Kitasatosporales</taxon>
        <taxon>Streptomycetaceae</taxon>
        <taxon>Streptomyces</taxon>
    </lineage>
</organism>
<dbReference type="Proteomes" id="UP001610631">
    <property type="component" value="Unassembled WGS sequence"/>
</dbReference>
<proteinExistence type="predicted"/>
<accession>A0ABW7P8B7</accession>
<feature type="region of interest" description="Disordered" evidence="1">
    <location>
        <begin position="25"/>
        <end position="44"/>
    </location>
</feature>
<feature type="chain" id="PRO_5046166721" evidence="2">
    <location>
        <begin position="32"/>
        <end position="44"/>
    </location>
</feature>
<dbReference type="EMBL" id="JBBDHD010000006">
    <property type="protein sequence ID" value="MFH7594297.1"/>
    <property type="molecule type" value="Genomic_DNA"/>
</dbReference>
<reference evidence="3 4" key="1">
    <citation type="submission" date="2024-03" db="EMBL/GenBank/DDBJ databases">
        <title>Whole genome sequencing of Streptomyces racemochromogenes, to identify antimicrobial biosynthetic gene clusters.</title>
        <authorList>
            <person name="Suryawanshi P."/>
            <person name="Krishnaraj P.U."/>
            <person name="Arun Y.P."/>
            <person name="Suryawanshi M.P."/>
            <person name="Rakshit O."/>
        </authorList>
    </citation>
    <scope>NUCLEOTIDE SEQUENCE [LARGE SCALE GENOMIC DNA]</scope>
    <source>
        <strain evidence="3 4">AUDT626</strain>
    </source>
</reference>
<evidence type="ECO:0000256" key="2">
    <source>
        <dbReference type="SAM" id="SignalP"/>
    </source>
</evidence>
<evidence type="ECO:0000313" key="3">
    <source>
        <dbReference type="EMBL" id="MFH7594297.1"/>
    </source>
</evidence>
<evidence type="ECO:0000313" key="4">
    <source>
        <dbReference type="Proteomes" id="UP001610631"/>
    </source>
</evidence>